<dbReference type="Gene3D" id="1.10.287.130">
    <property type="match status" value="1"/>
</dbReference>
<organism evidence="11 12">
    <name type="scientific">candidate division KSB3 bacterium</name>
    <dbReference type="NCBI Taxonomy" id="2044937"/>
    <lineage>
        <taxon>Bacteria</taxon>
        <taxon>candidate division KSB3</taxon>
    </lineage>
</organism>
<dbReference type="EC" id="2.7.13.3" evidence="2"/>
<dbReference type="FunFam" id="3.30.565.10:FF:000010">
    <property type="entry name" value="Sensor histidine kinase RcsC"/>
    <property type="match status" value="1"/>
</dbReference>
<evidence type="ECO:0000313" key="11">
    <source>
        <dbReference type="EMBL" id="MBD3327661.1"/>
    </source>
</evidence>
<dbReference type="SUPFAM" id="SSF55874">
    <property type="entry name" value="ATPase domain of HSP90 chaperone/DNA topoisomerase II/histidine kinase"/>
    <property type="match status" value="1"/>
</dbReference>
<dbReference type="CDD" id="cd16922">
    <property type="entry name" value="HATPase_EvgS-ArcB-TorS-like"/>
    <property type="match status" value="1"/>
</dbReference>
<feature type="domain" description="Response regulatory" evidence="9">
    <location>
        <begin position="9"/>
        <end position="125"/>
    </location>
</feature>
<protein>
    <recommendedName>
        <fullName evidence="2">histidine kinase</fullName>
        <ecNumber evidence="2">2.7.13.3</ecNumber>
    </recommendedName>
</protein>
<dbReference type="CDD" id="cd00082">
    <property type="entry name" value="HisKA"/>
    <property type="match status" value="1"/>
</dbReference>
<dbReference type="Pfam" id="PF08448">
    <property type="entry name" value="PAS_4"/>
    <property type="match status" value="1"/>
</dbReference>
<dbReference type="InterPro" id="IPR036097">
    <property type="entry name" value="HisK_dim/P_sf"/>
</dbReference>
<dbReference type="SUPFAM" id="SSF47384">
    <property type="entry name" value="Homodimeric domain of signal transducing histidine kinase"/>
    <property type="match status" value="1"/>
</dbReference>
<sequence>MKDDPGIVTILLIDDNPTNLQILLEHLKRSDYKLLISPSGEQALQNIDRMHPDLILLDVLMPGIDGFETCRRLKQQETTQDVPVIFMTALSDTVDKVKGFEVGGVDYITKPFQAEEVIARVETHLALRRLQTRLEQNNAALHHEIQERIRIEKTLRESEERYRALVDSSSEHIFMLDRQGTYLSSNNQVSHLNLTTKDSLIGQSLHEVYPPEVATFYHQQLEWVFAEHQVVTFEHPMPTADADRHYHLDTLYPLYRDGEIWAVGGICRDITALKRIEEDLRQAKEAAEAANLAKSQFLATMSHELRTPLNHIIGFTELVLDTKHCGSLNRDQHEYLQNVVLSAKRLLTMITDILSFSMVEVGKLKADITAVNLERLLESSLAMIRGDAARHELQISTSVQNFSATLMADGPKLKQILLNLLSNAIKFTPAGGTIYLRAERIPGSSLPSHHPSQSFDDTRPSHSQNQDWLKISVQDTGIGLSPDVRDRLFTPFEQGDSSTTRHYGGTGLGLALTKRLVELHHGSIWAESDGPGQGSTFTVMIPYVTA</sequence>
<keyword evidence="3 6" id="KW-0597">Phosphoprotein</keyword>
<evidence type="ECO:0000256" key="2">
    <source>
        <dbReference type="ARBA" id="ARBA00012438"/>
    </source>
</evidence>
<evidence type="ECO:0000256" key="5">
    <source>
        <dbReference type="ARBA" id="ARBA00022777"/>
    </source>
</evidence>
<feature type="domain" description="PAS" evidence="10">
    <location>
        <begin position="158"/>
        <end position="228"/>
    </location>
</feature>
<dbReference type="GO" id="GO:0005886">
    <property type="term" value="C:plasma membrane"/>
    <property type="evidence" value="ECO:0007669"/>
    <property type="project" value="TreeGrafter"/>
</dbReference>
<dbReference type="Proteomes" id="UP000649604">
    <property type="component" value="Unassembled WGS sequence"/>
</dbReference>
<reference evidence="11" key="1">
    <citation type="submission" date="2019-11" db="EMBL/GenBank/DDBJ databases">
        <title>Microbial mats filling the niche in hypersaline microbial mats.</title>
        <authorList>
            <person name="Wong H.L."/>
            <person name="Macleod F.I."/>
            <person name="White R.A. III"/>
            <person name="Burns B.P."/>
        </authorList>
    </citation>
    <scope>NUCLEOTIDE SEQUENCE</scope>
    <source>
        <strain evidence="11">Rbin_158</strain>
    </source>
</reference>
<dbReference type="InterPro" id="IPR003661">
    <property type="entry name" value="HisK_dim/P_dom"/>
</dbReference>
<evidence type="ECO:0000259" key="8">
    <source>
        <dbReference type="PROSITE" id="PS50109"/>
    </source>
</evidence>
<dbReference type="SMART" id="SM00388">
    <property type="entry name" value="HisKA"/>
    <property type="match status" value="1"/>
</dbReference>
<dbReference type="SMART" id="SM00448">
    <property type="entry name" value="REC"/>
    <property type="match status" value="1"/>
</dbReference>
<name>A0A9D5Q9A2_9BACT</name>
<dbReference type="InterPro" id="IPR035965">
    <property type="entry name" value="PAS-like_dom_sf"/>
</dbReference>
<dbReference type="InterPro" id="IPR004358">
    <property type="entry name" value="Sig_transdc_His_kin-like_C"/>
</dbReference>
<dbReference type="Pfam" id="PF02518">
    <property type="entry name" value="HATPase_c"/>
    <property type="match status" value="1"/>
</dbReference>
<dbReference type="GO" id="GO:0009927">
    <property type="term" value="F:histidine phosphotransfer kinase activity"/>
    <property type="evidence" value="ECO:0007669"/>
    <property type="project" value="TreeGrafter"/>
</dbReference>
<dbReference type="PROSITE" id="PS50109">
    <property type="entry name" value="HIS_KIN"/>
    <property type="match status" value="1"/>
</dbReference>
<dbReference type="InterPro" id="IPR005467">
    <property type="entry name" value="His_kinase_dom"/>
</dbReference>
<keyword evidence="4" id="KW-0808">Transferase</keyword>
<dbReference type="InterPro" id="IPR036890">
    <property type="entry name" value="HATPase_C_sf"/>
</dbReference>
<evidence type="ECO:0000256" key="3">
    <source>
        <dbReference type="ARBA" id="ARBA00022553"/>
    </source>
</evidence>
<keyword evidence="5" id="KW-0418">Kinase</keyword>
<dbReference type="InterPro" id="IPR003594">
    <property type="entry name" value="HATPase_dom"/>
</dbReference>
<dbReference type="SMART" id="SM00387">
    <property type="entry name" value="HATPase_c"/>
    <property type="match status" value="1"/>
</dbReference>
<feature type="compositionally biased region" description="Polar residues" evidence="7">
    <location>
        <begin position="445"/>
        <end position="465"/>
    </location>
</feature>
<feature type="region of interest" description="Disordered" evidence="7">
    <location>
        <begin position="444"/>
        <end position="465"/>
    </location>
</feature>
<dbReference type="PROSITE" id="PS50112">
    <property type="entry name" value="PAS"/>
    <property type="match status" value="1"/>
</dbReference>
<dbReference type="CDD" id="cd19920">
    <property type="entry name" value="REC_PA4781-like"/>
    <property type="match status" value="1"/>
</dbReference>
<feature type="modified residue" description="4-aspartylphosphate" evidence="6">
    <location>
        <position position="58"/>
    </location>
</feature>
<dbReference type="PROSITE" id="PS50110">
    <property type="entry name" value="RESPONSE_REGULATORY"/>
    <property type="match status" value="1"/>
</dbReference>
<dbReference type="Gene3D" id="3.40.50.2300">
    <property type="match status" value="1"/>
</dbReference>
<dbReference type="SUPFAM" id="SSF55785">
    <property type="entry name" value="PYP-like sensor domain (PAS domain)"/>
    <property type="match status" value="1"/>
</dbReference>
<dbReference type="CDD" id="cd00130">
    <property type="entry name" value="PAS"/>
    <property type="match status" value="1"/>
</dbReference>
<dbReference type="Gene3D" id="3.30.565.10">
    <property type="entry name" value="Histidine kinase-like ATPase, C-terminal domain"/>
    <property type="match status" value="1"/>
</dbReference>
<dbReference type="Gene3D" id="3.30.450.20">
    <property type="entry name" value="PAS domain"/>
    <property type="match status" value="1"/>
</dbReference>
<dbReference type="InterPro" id="IPR013656">
    <property type="entry name" value="PAS_4"/>
</dbReference>
<dbReference type="InterPro" id="IPR001789">
    <property type="entry name" value="Sig_transdc_resp-reg_receiver"/>
</dbReference>
<proteinExistence type="predicted"/>
<dbReference type="InterPro" id="IPR011006">
    <property type="entry name" value="CheY-like_superfamily"/>
</dbReference>
<dbReference type="AlphaFoldDB" id="A0A9D5Q9A2"/>
<evidence type="ECO:0000259" key="10">
    <source>
        <dbReference type="PROSITE" id="PS50112"/>
    </source>
</evidence>
<dbReference type="NCBIfam" id="TIGR00229">
    <property type="entry name" value="sensory_box"/>
    <property type="match status" value="1"/>
</dbReference>
<evidence type="ECO:0000259" key="9">
    <source>
        <dbReference type="PROSITE" id="PS50110"/>
    </source>
</evidence>
<feature type="domain" description="Histidine kinase" evidence="8">
    <location>
        <begin position="300"/>
        <end position="545"/>
    </location>
</feature>
<evidence type="ECO:0000256" key="1">
    <source>
        <dbReference type="ARBA" id="ARBA00000085"/>
    </source>
</evidence>
<dbReference type="PRINTS" id="PR00344">
    <property type="entry name" value="BCTRLSENSOR"/>
</dbReference>
<dbReference type="PANTHER" id="PTHR43047:SF72">
    <property type="entry name" value="OSMOSENSING HISTIDINE PROTEIN KINASE SLN1"/>
    <property type="match status" value="1"/>
</dbReference>
<evidence type="ECO:0000256" key="7">
    <source>
        <dbReference type="SAM" id="MobiDB-lite"/>
    </source>
</evidence>
<dbReference type="SUPFAM" id="SSF52172">
    <property type="entry name" value="CheY-like"/>
    <property type="match status" value="1"/>
</dbReference>
<gene>
    <name evidence="11" type="ORF">GF339_23965</name>
</gene>
<dbReference type="InterPro" id="IPR000014">
    <property type="entry name" value="PAS"/>
</dbReference>
<accession>A0A9D5Q9A2</accession>
<comment type="caution">
    <text evidence="11">The sequence shown here is derived from an EMBL/GenBank/DDBJ whole genome shotgun (WGS) entry which is preliminary data.</text>
</comment>
<dbReference type="EMBL" id="WJJP01000772">
    <property type="protein sequence ID" value="MBD3327661.1"/>
    <property type="molecule type" value="Genomic_DNA"/>
</dbReference>
<dbReference type="Pfam" id="PF00072">
    <property type="entry name" value="Response_reg"/>
    <property type="match status" value="1"/>
</dbReference>
<comment type="catalytic activity">
    <reaction evidence="1">
        <text>ATP + protein L-histidine = ADP + protein N-phospho-L-histidine.</text>
        <dbReference type="EC" id="2.7.13.3"/>
    </reaction>
</comment>
<evidence type="ECO:0000256" key="6">
    <source>
        <dbReference type="PROSITE-ProRule" id="PRU00169"/>
    </source>
</evidence>
<dbReference type="PANTHER" id="PTHR43047">
    <property type="entry name" value="TWO-COMPONENT HISTIDINE PROTEIN KINASE"/>
    <property type="match status" value="1"/>
</dbReference>
<evidence type="ECO:0000313" key="12">
    <source>
        <dbReference type="Proteomes" id="UP000649604"/>
    </source>
</evidence>
<dbReference type="Pfam" id="PF00512">
    <property type="entry name" value="HisKA"/>
    <property type="match status" value="1"/>
</dbReference>
<dbReference type="GO" id="GO:0000155">
    <property type="term" value="F:phosphorelay sensor kinase activity"/>
    <property type="evidence" value="ECO:0007669"/>
    <property type="project" value="InterPro"/>
</dbReference>
<evidence type="ECO:0000256" key="4">
    <source>
        <dbReference type="ARBA" id="ARBA00022679"/>
    </source>
</evidence>